<dbReference type="InterPro" id="IPR012871">
    <property type="entry name" value="DUF1668_ORYSA"/>
</dbReference>
<organism evidence="1">
    <name type="scientific">Oryza glumipatula</name>
    <dbReference type="NCBI Taxonomy" id="40148"/>
    <lineage>
        <taxon>Eukaryota</taxon>
        <taxon>Viridiplantae</taxon>
        <taxon>Streptophyta</taxon>
        <taxon>Embryophyta</taxon>
        <taxon>Tracheophyta</taxon>
        <taxon>Spermatophyta</taxon>
        <taxon>Magnoliopsida</taxon>
        <taxon>Liliopsida</taxon>
        <taxon>Poales</taxon>
        <taxon>Poaceae</taxon>
        <taxon>BOP clade</taxon>
        <taxon>Oryzoideae</taxon>
        <taxon>Oryzeae</taxon>
        <taxon>Oryzinae</taxon>
        <taxon>Oryza</taxon>
    </lineage>
</organism>
<protein>
    <submittedName>
        <fullName evidence="1">Uncharacterized protein</fullName>
    </submittedName>
</protein>
<dbReference type="HOGENOM" id="CLU_135870_0_0_1"/>
<accession>A0A0E0B6F7</accession>
<dbReference type="Pfam" id="PF07893">
    <property type="entry name" value="DUF1668"/>
    <property type="match status" value="1"/>
</dbReference>
<evidence type="ECO:0000313" key="1">
    <source>
        <dbReference type="EnsemblPlants" id="OGLUM09G19910.1"/>
    </source>
</evidence>
<keyword evidence="2" id="KW-1185">Reference proteome</keyword>
<reference evidence="1" key="2">
    <citation type="submission" date="2018-05" db="EMBL/GenBank/DDBJ databases">
        <title>OgluRS3 (Oryza glumaepatula Reference Sequence Version 3).</title>
        <authorList>
            <person name="Zhang J."/>
            <person name="Kudrna D."/>
            <person name="Lee S."/>
            <person name="Talag J."/>
            <person name="Welchert J."/>
            <person name="Wing R.A."/>
        </authorList>
    </citation>
    <scope>NUCLEOTIDE SEQUENCE [LARGE SCALE GENOMIC DNA]</scope>
</reference>
<reference evidence="1" key="1">
    <citation type="submission" date="2015-04" db="UniProtKB">
        <authorList>
            <consortium name="EnsemblPlants"/>
        </authorList>
    </citation>
    <scope>IDENTIFICATION</scope>
</reference>
<sequence length="127" mass="14307">MYVPELDVTIGLGRGPGLYGGVELCLCARNVEARPPVIRRSWNKTFLRELVDVHSSDNQAGNVVYLGNGRFCICWVTGVEHDRPETYGMAVRRFAGGELQLTKRGKLRYHLMSPHGRCFCFVQPQIP</sequence>
<proteinExistence type="predicted"/>
<dbReference type="Proteomes" id="UP000026961">
    <property type="component" value="Chromosome 9"/>
</dbReference>
<dbReference type="Gramene" id="OGLUM09G19910.1">
    <property type="protein sequence ID" value="OGLUM09G19910.1"/>
    <property type="gene ID" value="OGLUM09G19910"/>
</dbReference>
<name>A0A0E0B6F7_9ORYZ</name>
<dbReference type="AlphaFoldDB" id="A0A0E0B6F7"/>
<dbReference type="EnsemblPlants" id="OGLUM09G19910.1">
    <property type="protein sequence ID" value="OGLUM09G19910.1"/>
    <property type="gene ID" value="OGLUM09G19910"/>
</dbReference>
<evidence type="ECO:0000313" key="2">
    <source>
        <dbReference type="Proteomes" id="UP000026961"/>
    </source>
</evidence>